<feature type="transmembrane region" description="Helical" evidence="1">
    <location>
        <begin position="56"/>
        <end position="74"/>
    </location>
</feature>
<comment type="caution">
    <text evidence="2">The sequence shown here is derived from an EMBL/GenBank/DDBJ whole genome shotgun (WGS) entry which is preliminary data.</text>
</comment>
<reference evidence="2 3" key="1">
    <citation type="submission" date="2021-01" db="EMBL/GenBank/DDBJ databases">
        <title>WGS of actinomycetes isolated from Thailand.</title>
        <authorList>
            <person name="Thawai C."/>
        </authorList>
    </citation>
    <scope>NUCLEOTIDE SEQUENCE [LARGE SCALE GENOMIC DNA]</scope>
    <source>
        <strain evidence="2 3">CH5-8</strain>
    </source>
</reference>
<evidence type="ECO:0000313" key="3">
    <source>
        <dbReference type="Proteomes" id="UP000621386"/>
    </source>
</evidence>
<dbReference type="Proteomes" id="UP000621386">
    <property type="component" value="Unassembled WGS sequence"/>
</dbReference>
<accession>A0ABS1PF57</accession>
<organism evidence="2 3">
    <name type="scientific">Streptomyces musisoli</name>
    <dbReference type="NCBI Taxonomy" id="2802280"/>
    <lineage>
        <taxon>Bacteria</taxon>
        <taxon>Bacillati</taxon>
        <taxon>Actinomycetota</taxon>
        <taxon>Actinomycetes</taxon>
        <taxon>Kitasatosporales</taxon>
        <taxon>Streptomycetaceae</taxon>
        <taxon>Streptomyces</taxon>
    </lineage>
</organism>
<proteinExistence type="predicted"/>
<sequence length="76" mass="7520">RRGCQGIVVNVCSLAANGVPRLGPTGWASAVAAMIVGAVIGKVLSDRVPEGRARQLVLMLALAGGLSALAKGLAGL</sequence>
<feature type="non-terminal residue" evidence="2">
    <location>
        <position position="1"/>
    </location>
</feature>
<keyword evidence="3" id="KW-1185">Reference proteome</keyword>
<feature type="transmembrane region" description="Helical" evidence="1">
    <location>
        <begin position="26"/>
        <end position="44"/>
    </location>
</feature>
<dbReference type="EMBL" id="JAERRH010000041">
    <property type="protein sequence ID" value="MBL1110486.1"/>
    <property type="molecule type" value="Genomic_DNA"/>
</dbReference>
<keyword evidence="1" id="KW-1133">Transmembrane helix</keyword>
<keyword evidence="1" id="KW-0812">Transmembrane</keyword>
<evidence type="ECO:0000256" key="1">
    <source>
        <dbReference type="SAM" id="Phobius"/>
    </source>
</evidence>
<evidence type="ECO:0000313" key="2">
    <source>
        <dbReference type="EMBL" id="MBL1110486.1"/>
    </source>
</evidence>
<name>A0ABS1PF57_9ACTN</name>
<gene>
    <name evidence="2" type="ORF">JK361_39100</name>
</gene>
<keyword evidence="1" id="KW-0472">Membrane</keyword>
<protein>
    <submittedName>
        <fullName evidence="2">Sulfite exporter TauE/SafE family protein</fullName>
    </submittedName>
</protein>